<dbReference type="PANTHER" id="PTHR24356">
    <property type="entry name" value="SERINE/THREONINE-PROTEIN KINASE"/>
    <property type="match status" value="1"/>
</dbReference>
<evidence type="ECO:0000256" key="7">
    <source>
        <dbReference type="ARBA" id="ARBA00047899"/>
    </source>
</evidence>
<name>A0A5J4WXZ2_9EUKA</name>
<dbReference type="SUPFAM" id="SSF56112">
    <property type="entry name" value="Protein kinase-like (PK-like)"/>
    <property type="match status" value="2"/>
</dbReference>
<dbReference type="GO" id="GO:0004674">
    <property type="term" value="F:protein serine/threonine kinase activity"/>
    <property type="evidence" value="ECO:0007669"/>
    <property type="project" value="UniProtKB-KW"/>
</dbReference>
<dbReference type="AlphaFoldDB" id="A0A5J4WXZ2"/>
<keyword evidence="3" id="KW-0808">Transferase</keyword>
<dbReference type="PANTHER" id="PTHR24356:SF416">
    <property type="entry name" value="PROTEIN KINASE DOMAIN-CONTAINING PROTEIN"/>
    <property type="match status" value="1"/>
</dbReference>
<feature type="domain" description="Protein kinase" evidence="11">
    <location>
        <begin position="234"/>
        <end position="569"/>
    </location>
</feature>
<gene>
    <name evidence="12" type="ORF">EZS28_005132</name>
</gene>
<dbReference type="GO" id="GO:0035556">
    <property type="term" value="P:intracellular signal transduction"/>
    <property type="evidence" value="ECO:0007669"/>
    <property type="project" value="TreeGrafter"/>
</dbReference>
<dbReference type="Proteomes" id="UP000324800">
    <property type="component" value="Unassembled WGS sequence"/>
</dbReference>
<dbReference type="EC" id="2.7.11.1" evidence="1"/>
<dbReference type="Gene3D" id="3.30.200.20">
    <property type="entry name" value="Phosphorylase Kinase, domain 1"/>
    <property type="match status" value="2"/>
</dbReference>
<evidence type="ECO:0000313" key="12">
    <source>
        <dbReference type="EMBL" id="KAA6399346.1"/>
    </source>
</evidence>
<dbReference type="EMBL" id="SNRW01000772">
    <property type="protein sequence ID" value="KAA6399346.1"/>
    <property type="molecule type" value="Genomic_DNA"/>
</dbReference>
<feature type="coiled-coil region" evidence="9">
    <location>
        <begin position="212"/>
        <end position="239"/>
    </location>
</feature>
<evidence type="ECO:0000256" key="3">
    <source>
        <dbReference type="ARBA" id="ARBA00022679"/>
    </source>
</evidence>
<comment type="catalytic activity">
    <reaction evidence="7">
        <text>L-threonyl-[protein] + ATP = O-phospho-L-threonyl-[protein] + ADP + H(+)</text>
        <dbReference type="Rhea" id="RHEA:46608"/>
        <dbReference type="Rhea" id="RHEA-COMP:11060"/>
        <dbReference type="Rhea" id="RHEA-COMP:11605"/>
        <dbReference type="ChEBI" id="CHEBI:15378"/>
        <dbReference type="ChEBI" id="CHEBI:30013"/>
        <dbReference type="ChEBI" id="CHEBI:30616"/>
        <dbReference type="ChEBI" id="CHEBI:61977"/>
        <dbReference type="ChEBI" id="CHEBI:456216"/>
        <dbReference type="EC" id="2.7.11.1"/>
    </reaction>
</comment>
<keyword evidence="9" id="KW-0175">Coiled coil</keyword>
<evidence type="ECO:0000256" key="10">
    <source>
        <dbReference type="SAM" id="MobiDB-lite"/>
    </source>
</evidence>
<evidence type="ECO:0000256" key="2">
    <source>
        <dbReference type="ARBA" id="ARBA00022527"/>
    </source>
</evidence>
<proteinExistence type="predicted"/>
<dbReference type="Pfam" id="PF00069">
    <property type="entry name" value="Pkinase"/>
    <property type="match status" value="1"/>
</dbReference>
<dbReference type="InterPro" id="IPR000719">
    <property type="entry name" value="Prot_kinase_dom"/>
</dbReference>
<evidence type="ECO:0000256" key="5">
    <source>
        <dbReference type="ARBA" id="ARBA00022777"/>
    </source>
</evidence>
<evidence type="ECO:0000313" key="13">
    <source>
        <dbReference type="Proteomes" id="UP000324800"/>
    </source>
</evidence>
<accession>A0A5J4WXZ2</accession>
<comment type="catalytic activity">
    <reaction evidence="8">
        <text>L-seryl-[protein] + ATP = O-phospho-L-seryl-[protein] + ADP + H(+)</text>
        <dbReference type="Rhea" id="RHEA:17989"/>
        <dbReference type="Rhea" id="RHEA-COMP:9863"/>
        <dbReference type="Rhea" id="RHEA-COMP:11604"/>
        <dbReference type="ChEBI" id="CHEBI:15378"/>
        <dbReference type="ChEBI" id="CHEBI:29999"/>
        <dbReference type="ChEBI" id="CHEBI:30616"/>
        <dbReference type="ChEBI" id="CHEBI:83421"/>
        <dbReference type="ChEBI" id="CHEBI:456216"/>
        <dbReference type="EC" id="2.7.11.1"/>
    </reaction>
</comment>
<evidence type="ECO:0000259" key="11">
    <source>
        <dbReference type="PROSITE" id="PS50011"/>
    </source>
</evidence>
<protein>
    <recommendedName>
        <fullName evidence="1">non-specific serine/threonine protein kinase</fullName>
        <ecNumber evidence="1">2.7.11.1</ecNumber>
    </recommendedName>
</protein>
<evidence type="ECO:0000256" key="6">
    <source>
        <dbReference type="ARBA" id="ARBA00022840"/>
    </source>
</evidence>
<dbReference type="SMART" id="SM00220">
    <property type="entry name" value="S_TKc"/>
    <property type="match status" value="1"/>
</dbReference>
<reference evidence="12 13" key="1">
    <citation type="submission" date="2019-03" db="EMBL/GenBank/DDBJ databases">
        <title>Single cell metagenomics reveals metabolic interactions within the superorganism composed of flagellate Streblomastix strix and complex community of Bacteroidetes bacteria on its surface.</title>
        <authorList>
            <person name="Treitli S.C."/>
            <person name="Kolisko M."/>
            <person name="Husnik F."/>
            <person name="Keeling P."/>
            <person name="Hampl V."/>
        </authorList>
    </citation>
    <scope>NUCLEOTIDE SEQUENCE [LARGE SCALE GENOMIC DNA]</scope>
    <source>
        <strain evidence="12">ST1C</strain>
    </source>
</reference>
<dbReference type="OrthoDB" id="538607at2759"/>
<evidence type="ECO:0000256" key="9">
    <source>
        <dbReference type="SAM" id="Coils"/>
    </source>
</evidence>
<keyword evidence="5" id="KW-0418">Kinase</keyword>
<evidence type="ECO:0000256" key="8">
    <source>
        <dbReference type="ARBA" id="ARBA00048679"/>
    </source>
</evidence>
<dbReference type="InterPro" id="IPR008271">
    <property type="entry name" value="Ser/Thr_kinase_AS"/>
</dbReference>
<dbReference type="Gene3D" id="2.60.120.920">
    <property type="match status" value="1"/>
</dbReference>
<dbReference type="GO" id="GO:0005524">
    <property type="term" value="F:ATP binding"/>
    <property type="evidence" value="ECO:0007669"/>
    <property type="project" value="UniProtKB-KW"/>
</dbReference>
<dbReference type="InterPro" id="IPR011009">
    <property type="entry name" value="Kinase-like_dom_sf"/>
</dbReference>
<sequence length="785" mass="89405">MAQTDEYFELVTNYPVMEGNVCLLLLSKGDIVKLIKKEFDFFTVEKDGQMLKVPKGKLCACSLPPQIINSIHENFTSLTNTTIPDSQSQKTELSISQISKSQSIEQKEAKGDSTNYSFNQQQFTETITQLPPFISSRISETTTNEEKLTEETSENITNSQELSKHEKQENASQTVDIYSQDSVRFFEVVADCVGKEDTHDGEDHQINSDQELAVSSMSVEELQEKIEQLQYNDFELIRELSSGAFGRVIVVKYKFADIIIAIKRVPYKSSDKIKLADQEISMLKKAQSRYTVRFIGKFKYDLDLCMLQEFCIGGNLRGQLEKMQSMPIEERMELSHKYTFQIVSGLQVLHSNNIAHRDLKPENILIDKDGNAKLADFGLAEMIESKSYLKTAGTFNYAPPESFSQNRMMIESDIWAVGVIVTELVAGVHPFTGRNQEEISTKIRDGKFAPLPDHDITKRPTVEDLLATEIMKHQAQIEKVATDEKIAERLVCGMVLNNREIERQKEIERKKIEEELQIGKVKFENYKKIEKLGSGGFGEVYKIKRKSDNKFFNPNYRPSTEQILAHPHILKIIQEMNLVHVTPMLVWDIDLDLGFIEKEQDSLLVVQNNTENKIHSIKLVVPDISDKNTTMGLDPIFRPFPDKQQFIRIIARFFDQPQGVFRRIGIVDTITDVANDSELGMDENSIAYDGTSGQIIHGGQIVCTNDKFENDDIVQLEVFLPPTDKLNENSATLSFAVNEKQQKNVIIKIPQVQLFYSKSSIEILKVEISDESTLTIQSDHQTLTW</sequence>
<comment type="caution">
    <text evidence="12">The sequence shown here is derived from an EMBL/GenBank/DDBJ whole genome shotgun (WGS) entry which is preliminary data.</text>
</comment>
<dbReference type="Gene3D" id="1.10.510.10">
    <property type="entry name" value="Transferase(Phosphotransferase) domain 1"/>
    <property type="match status" value="1"/>
</dbReference>
<organism evidence="12 13">
    <name type="scientific">Streblomastix strix</name>
    <dbReference type="NCBI Taxonomy" id="222440"/>
    <lineage>
        <taxon>Eukaryota</taxon>
        <taxon>Metamonada</taxon>
        <taxon>Preaxostyla</taxon>
        <taxon>Oxymonadida</taxon>
        <taxon>Streblomastigidae</taxon>
        <taxon>Streblomastix</taxon>
    </lineage>
</organism>
<dbReference type="InterPro" id="IPR043136">
    <property type="entry name" value="B30.2/SPRY_sf"/>
</dbReference>
<keyword evidence="4" id="KW-0547">Nucleotide-binding</keyword>
<dbReference type="InterPro" id="IPR050236">
    <property type="entry name" value="Ser_Thr_kinase_AGC"/>
</dbReference>
<feature type="region of interest" description="Disordered" evidence="10">
    <location>
        <begin position="140"/>
        <end position="173"/>
    </location>
</feature>
<dbReference type="PROSITE" id="PS00108">
    <property type="entry name" value="PROTEIN_KINASE_ST"/>
    <property type="match status" value="1"/>
</dbReference>
<evidence type="ECO:0000256" key="1">
    <source>
        <dbReference type="ARBA" id="ARBA00012513"/>
    </source>
</evidence>
<dbReference type="PROSITE" id="PS50011">
    <property type="entry name" value="PROTEIN_KINASE_DOM"/>
    <property type="match status" value="1"/>
</dbReference>
<keyword evidence="6" id="KW-0067">ATP-binding</keyword>
<keyword evidence="2" id="KW-0723">Serine/threonine-protein kinase</keyword>
<evidence type="ECO:0000256" key="4">
    <source>
        <dbReference type="ARBA" id="ARBA00022741"/>
    </source>
</evidence>